<dbReference type="Pfam" id="PF01266">
    <property type="entry name" value="DAO"/>
    <property type="match status" value="1"/>
</dbReference>
<reference evidence="7 8" key="1">
    <citation type="submission" date="2015-12" db="EMBL/GenBank/DDBJ databases">
        <title>Draft genome sequence of the thermoanaerobe Thermotalea metallivorans, an isolate from the runoff channel of the Great Artesian Basin, Australia.</title>
        <authorList>
            <person name="Patel B.K."/>
        </authorList>
    </citation>
    <scope>NUCLEOTIDE SEQUENCE [LARGE SCALE GENOMIC DNA]</scope>
    <source>
        <strain evidence="7 8">B2-1</strain>
    </source>
</reference>
<keyword evidence="2" id="KW-0479">Metal-binding</keyword>
<evidence type="ECO:0000256" key="1">
    <source>
        <dbReference type="ARBA" id="ARBA00022714"/>
    </source>
</evidence>
<dbReference type="InterPro" id="IPR005805">
    <property type="entry name" value="Rieske_Fe-S_prot_C"/>
</dbReference>
<name>A0A140LAV8_9FIRM</name>
<dbReference type="Pfam" id="PF00355">
    <property type="entry name" value="Rieske"/>
    <property type="match status" value="1"/>
</dbReference>
<dbReference type="EMBL" id="LOEE01000012">
    <property type="protein sequence ID" value="KXG77683.1"/>
    <property type="molecule type" value="Genomic_DNA"/>
</dbReference>
<dbReference type="InterPro" id="IPR036922">
    <property type="entry name" value="Rieske_2Fe-2S_sf"/>
</dbReference>
<dbReference type="PROSITE" id="PS51296">
    <property type="entry name" value="RIESKE"/>
    <property type="match status" value="1"/>
</dbReference>
<dbReference type="PATRIC" id="fig|520762.4.peg.467"/>
<dbReference type="PANTHER" id="PTHR13847:SF274">
    <property type="entry name" value="RIESKE 2FE-2S IRON-SULFUR PROTEIN YHFW-RELATED"/>
    <property type="match status" value="1"/>
</dbReference>
<keyword evidence="1" id="KW-0001">2Fe-2S</keyword>
<dbReference type="InterPro" id="IPR017941">
    <property type="entry name" value="Rieske_2Fe-2S"/>
</dbReference>
<dbReference type="Proteomes" id="UP000070456">
    <property type="component" value="Unassembled WGS sequence"/>
</dbReference>
<dbReference type="GO" id="GO:0016020">
    <property type="term" value="C:membrane"/>
    <property type="evidence" value="ECO:0007669"/>
    <property type="project" value="InterPro"/>
</dbReference>
<accession>A0A140LAV8</accession>
<dbReference type="InterPro" id="IPR038010">
    <property type="entry name" value="YhfW_C"/>
</dbReference>
<dbReference type="Gene3D" id="3.30.9.10">
    <property type="entry name" value="D-Amino Acid Oxidase, subunit A, domain 2"/>
    <property type="match status" value="1"/>
</dbReference>
<evidence type="ECO:0000313" key="7">
    <source>
        <dbReference type="EMBL" id="KXG77683.1"/>
    </source>
</evidence>
<keyword evidence="4" id="KW-0411">Iron-sulfur</keyword>
<dbReference type="InterPro" id="IPR006076">
    <property type="entry name" value="FAD-dep_OxRdtase"/>
</dbReference>
<dbReference type="GO" id="GO:0005737">
    <property type="term" value="C:cytoplasm"/>
    <property type="evidence" value="ECO:0007669"/>
    <property type="project" value="TreeGrafter"/>
</dbReference>
<dbReference type="InterPro" id="IPR036188">
    <property type="entry name" value="FAD/NAD-bd_sf"/>
</dbReference>
<keyword evidence="5" id="KW-1015">Disulfide bond</keyword>
<dbReference type="AlphaFoldDB" id="A0A140LAV8"/>
<gene>
    <name evidence="7" type="primary">puuB</name>
    <name evidence="7" type="ORF">AN619_04130</name>
</gene>
<evidence type="ECO:0000256" key="4">
    <source>
        <dbReference type="ARBA" id="ARBA00023014"/>
    </source>
</evidence>
<dbReference type="GO" id="GO:0046872">
    <property type="term" value="F:metal ion binding"/>
    <property type="evidence" value="ECO:0007669"/>
    <property type="project" value="UniProtKB-KW"/>
</dbReference>
<evidence type="ECO:0000256" key="3">
    <source>
        <dbReference type="ARBA" id="ARBA00023004"/>
    </source>
</evidence>
<proteinExistence type="predicted"/>
<organism evidence="7 8">
    <name type="scientific">Thermotalea metallivorans</name>
    <dbReference type="NCBI Taxonomy" id="520762"/>
    <lineage>
        <taxon>Bacteria</taxon>
        <taxon>Bacillati</taxon>
        <taxon>Bacillota</taxon>
        <taxon>Clostridia</taxon>
        <taxon>Peptostreptococcales</taxon>
        <taxon>Thermotaleaceae</taxon>
        <taxon>Thermotalea</taxon>
    </lineage>
</organism>
<dbReference type="CDD" id="cd03477">
    <property type="entry name" value="Rieske_YhfW_C"/>
    <property type="match status" value="1"/>
</dbReference>
<evidence type="ECO:0000259" key="6">
    <source>
        <dbReference type="PROSITE" id="PS51296"/>
    </source>
</evidence>
<dbReference type="PANTHER" id="PTHR13847">
    <property type="entry name" value="SARCOSINE DEHYDROGENASE-RELATED"/>
    <property type="match status" value="1"/>
</dbReference>
<dbReference type="Gene3D" id="2.102.10.10">
    <property type="entry name" value="Rieske [2Fe-2S] iron-sulphur domain"/>
    <property type="match status" value="1"/>
</dbReference>
<dbReference type="SUPFAM" id="SSF51971">
    <property type="entry name" value="Nucleotide-binding domain"/>
    <property type="match status" value="1"/>
</dbReference>
<dbReference type="FunFam" id="2.102.10.10:FF:000014">
    <property type="entry name" value="Oxidoreductase, FAD dependent"/>
    <property type="match status" value="1"/>
</dbReference>
<evidence type="ECO:0000256" key="5">
    <source>
        <dbReference type="ARBA" id="ARBA00023157"/>
    </source>
</evidence>
<keyword evidence="7" id="KW-0560">Oxidoreductase</keyword>
<dbReference type="STRING" id="520762.AN619_04130"/>
<dbReference type="Gene3D" id="3.50.50.60">
    <property type="entry name" value="FAD/NAD(P)-binding domain"/>
    <property type="match status" value="1"/>
</dbReference>
<sequence>MNKELSLQSYWITSTPQTDYPFLQEDVAVDVAIVGGGMVGITAAWLLKKDGLKVAVIEADRIIQGTTGYTTAKITSQHTLIYDKLKNQQGEEKARQYAKANETAIRFIADLIQEKQIDCDFSWQPSYVYTQSEQYVEKIAKEAEVASGLGIRASYLEELPLPFPVKAAVRFDNQAQFHPRKYLLALSKEIPGQDSYIFEQTRAMDIQPGNPSIILTNRKKKVTAQKVIIASHYPFYDRRGLYFARIFTDRAYVLAAKIKEHFPGGMYINAEQPTRSLRSLPTENGELVMFIGDHHKTGQGENTIHHYENLKSFAQEIYTVEDIPYRWSTQDCMTLDGVPYIGHLTSFTPNLYVATGFGKWGMTNSTASAMILRDLIVKGENPWSPVYDPSRFTPMASAKNFIMENFDVAEKFIAGKIAVWPEDVEINRGEGKIMEIDGQRVGAYRDEEGKLHLVDTTCTHLGCELQWNAAEKSWDCPCHGSRYTYEGNIVEGPTTKPLTKIPYHTT</sequence>
<dbReference type="OrthoDB" id="9767869at2"/>
<comment type="caution">
    <text evidence="7">The sequence shown here is derived from an EMBL/GenBank/DDBJ whole genome shotgun (WGS) entry which is preliminary data.</text>
</comment>
<dbReference type="EC" id="1.4.3.-" evidence="7"/>
<keyword evidence="8" id="KW-1185">Reference proteome</keyword>
<dbReference type="RefSeq" id="WP_068554598.1">
    <property type="nucleotide sequence ID" value="NZ_LOEE01000012.1"/>
</dbReference>
<dbReference type="GO" id="GO:0051537">
    <property type="term" value="F:2 iron, 2 sulfur cluster binding"/>
    <property type="evidence" value="ECO:0007669"/>
    <property type="project" value="UniProtKB-KW"/>
</dbReference>
<feature type="domain" description="Rieske" evidence="6">
    <location>
        <begin position="418"/>
        <end position="506"/>
    </location>
</feature>
<keyword evidence="3" id="KW-0408">Iron</keyword>
<evidence type="ECO:0000313" key="8">
    <source>
        <dbReference type="Proteomes" id="UP000070456"/>
    </source>
</evidence>
<dbReference type="GO" id="GO:0004497">
    <property type="term" value="F:monooxygenase activity"/>
    <property type="evidence" value="ECO:0007669"/>
    <property type="project" value="UniProtKB-ARBA"/>
</dbReference>
<dbReference type="SUPFAM" id="SSF50022">
    <property type="entry name" value="ISP domain"/>
    <property type="match status" value="1"/>
</dbReference>
<evidence type="ECO:0000256" key="2">
    <source>
        <dbReference type="ARBA" id="ARBA00022723"/>
    </source>
</evidence>
<dbReference type="GO" id="GO:0016705">
    <property type="term" value="F:oxidoreductase activity, acting on paired donors, with incorporation or reduction of molecular oxygen"/>
    <property type="evidence" value="ECO:0007669"/>
    <property type="project" value="UniProtKB-ARBA"/>
</dbReference>
<protein>
    <submittedName>
        <fullName evidence="7">Gamma-glutamylputrescine oxidoreductase</fullName>
        <ecNumber evidence="7">1.4.3.-</ecNumber>
    </submittedName>
</protein>
<dbReference type="PRINTS" id="PR00162">
    <property type="entry name" value="RIESKE"/>
</dbReference>